<evidence type="ECO:0000313" key="1">
    <source>
        <dbReference type="EMBL" id="KAI2386549.1"/>
    </source>
</evidence>
<proteinExistence type="predicted"/>
<comment type="caution">
    <text evidence="1">The sequence shown here is derived from an EMBL/GenBank/DDBJ whole genome shotgun (WGS) entry which is preliminary data.</text>
</comment>
<sequence>MPGPTSAGGDSDDPVIASYDIFITDAQVRRFLLQYPDRSSSHPYNDLSLQKPTELRLKPNTGLVEVDIPINTRINYDERKGLRYGNALKKSRIIQEGGTHGVAGGFNTGGAGSGRMKIEGDSVGKGYWDDEDGGGYEDLEDEELKGGHIMATQTLGGRIQEPANGDPIYMLGAFKEDELHLAPLSAIVQLRPQLHHLDAYDEISAKGKSTTRAKKEEEDGGPRNAPEARAIDVKVKSAEAEPTGGQRNNELLKRMQDEKWEKYWWIDENASSPEQGSFFISTFPFDEESWDKYDEYMFNRTIEPPLPLESAIEPDDYIDGMSAPRVDPTQPDMSGWALKMRQKKRRSSSNARRGSARSQTGDGNMVMETG</sequence>
<protein>
    <submittedName>
        <fullName evidence="1">Uncharacterized protein</fullName>
    </submittedName>
</protein>
<name>A0ACB8UW69_9EURO</name>
<dbReference type="EMBL" id="JALBCA010000047">
    <property type="protein sequence ID" value="KAI2386549.1"/>
    <property type="molecule type" value="Genomic_DNA"/>
</dbReference>
<reference evidence="1" key="1">
    <citation type="journal article" date="2022" name="bioRxiv">
        <title>Population genetic analysis of Ophidiomyces ophidiicola, the causative agent of snake fungal disease, indicates recent introductions to the USA.</title>
        <authorList>
            <person name="Ladner J.T."/>
            <person name="Palmer J.M."/>
            <person name="Ettinger C.L."/>
            <person name="Stajich J.E."/>
            <person name="Farrell T.M."/>
            <person name="Glorioso B.M."/>
            <person name="Lawson B."/>
            <person name="Price S.J."/>
            <person name="Stengle A.G."/>
            <person name="Grear D.A."/>
            <person name="Lorch J.M."/>
        </authorList>
    </citation>
    <scope>NUCLEOTIDE SEQUENCE</scope>
    <source>
        <strain evidence="1">NWHC 24266-5</strain>
    </source>
</reference>
<organism evidence="1">
    <name type="scientific">Ophidiomyces ophidiicola</name>
    <dbReference type="NCBI Taxonomy" id="1387563"/>
    <lineage>
        <taxon>Eukaryota</taxon>
        <taxon>Fungi</taxon>
        <taxon>Dikarya</taxon>
        <taxon>Ascomycota</taxon>
        <taxon>Pezizomycotina</taxon>
        <taxon>Eurotiomycetes</taxon>
        <taxon>Eurotiomycetidae</taxon>
        <taxon>Onygenales</taxon>
        <taxon>Onygenaceae</taxon>
        <taxon>Ophidiomyces</taxon>
    </lineage>
</organism>
<gene>
    <name evidence="1" type="ORF">LOY88_003567</name>
</gene>
<accession>A0ACB8UW69</accession>